<evidence type="ECO:0000313" key="1">
    <source>
        <dbReference type="EMBL" id="RQP00488.1"/>
    </source>
</evidence>
<dbReference type="Proteomes" id="UP000006729">
    <property type="component" value="Chromosome 15"/>
</dbReference>
<dbReference type="AlphaFoldDB" id="A0A3N7FZT8"/>
<proteinExistence type="predicted"/>
<sequence length="51" mass="6207">MYMTIEISYYQYHGYSFHSKDFFRIVCAINNDPLAYQCKKGRQRRCYLARG</sequence>
<dbReference type="EMBL" id="CM009304">
    <property type="protein sequence ID" value="RQP00488.1"/>
    <property type="molecule type" value="Genomic_DNA"/>
</dbReference>
<gene>
    <name evidence="1" type="ORF">POPTR_015G019600</name>
</gene>
<organism evidence="1 2">
    <name type="scientific">Populus trichocarpa</name>
    <name type="common">Western balsam poplar</name>
    <name type="synonym">Populus balsamifera subsp. trichocarpa</name>
    <dbReference type="NCBI Taxonomy" id="3694"/>
    <lineage>
        <taxon>Eukaryota</taxon>
        <taxon>Viridiplantae</taxon>
        <taxon>Streptophyta</taxon>
        <taxon>Embryophyta</taxon>
        <taxon>Tracheophyta</taxon>
        <taxon>Spermatophyta</taxon>
        <taxon>Magnoliopsida</taxon>
        <taxon>eudicotyledons</taxon>
        <taxon>Gunneridae</taxon>
        <taxon>Pentapetalae</taxon>
        <taxon>rosids</taxon>
        <taxon>fabids</taxon>
        <taxon>Malpighiales</taxon>
        <taxon>Salicaceae</taxon>
        <taxon>Saliceae</taxon>
        <taxon>Populus</taxon>
    </lineage>
</organism>
<evidence type="ECO:0000313" key="2">
    <source>
        <dbReference type="Proteomes" id="UP000006729"/>
    </source>
</evidence>
<keyword evidence="2" id="KW-1185">Reference proteome</keyword>
<protein>
    <submittedName>
        <fullName evidence="1">Uncharacterized protein</fullName>
    </submittedName>
</protein>
<name>A0A3N7FZT8_POPTR</name>
<reference evidence="1 2" key="1">
    <citation type="journal article" date="2006" name="Science">
        <title>The genome of black cottonwood, Populus trichocarpa (Torr. &amp; Gray).</title>
        <authorList>
            <person name="Tuskan G.A."/>
            <person name="Difazio S."/>
            <person name="Jansson S."/>
            <person name="Bohlmann J."/>
            <person name="Grigoriev I."/>
            <person name="Hellsten U."/>
            <person name="Putnam N."/>
            <person name="Ralph S."/>
            <person name="Rombauts S."/>
            <person name="Salamov A."/>
            <person name="Schein J."/>
            <person name="Sterck L."/>
            <person name="Aerts A."/>
            <person name="Bhalerao R.R."/>
            <person name="Bhalerao R.P."/>
            <person name="Blaudez D."/>
            <person name="Boerjan W."/>
            <person name="Brun A."/>
            <person name="Brunner A."/>
            <person name="Busov V."/>
            <person name="Campbell M."/>
            <person name="Carlson J."/>
            <person name="Chalot M."/>
            <person name="Chapman J."/>
            <person name="Chen G.L."/>
            <person name="Cooper D."/>
            <person name="Coutinho P.M."/>
            <person name="Couturier J."/>
            <person name="Covert S."/>
            <person name="Cronk Q."/>
            <person name="Cunningham R."/>
            <person name="Davis J."/>
            <person name="Degroeve S."/>
            <person name="Dejardin A."/>
            <person name="Depamphilis C."/>
            <person name="Detter J."/>
            <person name="Dirks B."/>
            <person name="Dubchak I."/>
            <person name="Duplessis S."/>
            <person name="Ehlting J."/>
            <person name="Ellis B."/>
            <person name="Gendler K."/>
            <person name="Goodstein D."/>
            <person name="Gribskov M."/>
            <person name="Grimwood J."/>
            <person name="Groover A."/>
            <person name="Gunter L."/>
            <person name="Hamberger B."/>
            <person name="Heinze B."/>
            <person name="Helariutta Y."/>
            <person name="Henrissat B."/>
            <person name="Holligan D."/>
            <person name="Holt R."/>
            <person name="Huang W."/>
            <person name="Islam-Faridi N."/>
            <person name="Jones S."/>
            <person name="Jones-Rhoades M."/>
            <person name="Jorgensen R."/>
            <person name="Joshi C."/>
            <person name="Kangasjarvi J."/>
            <person name="Karlsson J."/>
            <person name="Kelleher C."/>
            <person name="Kirkpatrick R."/>
            <person name="Kirst M."/>
            <person name="Kohler A."/>
            <person name="Kalluri U."/>
            <person name="Larimer F."/>
            <person name="Leebens-Mack J."/>
            <person name="Leple J.C."/>
            <person name="Locascio P."/>
            <person name="Lou Y."/>
            <person name="Lucas S."/>
            <person name="Martin F."/>
            <person name="Montanini B."/>
            <person name="Napoli C."/>
            <person name="Nelson D.R."/>
            <person name="Nelson C."/>
            <person name="Nieminen K."/>
            <person name="Nilsson O."/>
            <person name="Pereda V."/>
            <person name="Peter G."/>
            <person name="Philippe R."/>
            <person name="Pilate G."/>
            <person name="Poliakov A."/>
            <person name="Razumovskaya J."/>
            <person name="Richardson P."/>
            <person name="Rinaldi C."/>
            <person name="Ritland K."/>
            <person name="Rouze P."/>
            <person name="Ryaboy D."/>
            <person name="Schmutz J."/>
            <person name="Schrader J."/>
            <person name="Segerman B."/>
            <person name="Shin H."/>
            <person name="Siddiqui A."/>
            <person name="Sterky F."/>
            <person name="Terry A."/>
            <person name="Tsai C.J."/>
            <person name="Uberbacher E."/>
            <person name="Unneberg P."/>
            <person name="Vahala J."/>
            <person name="Wall K."/>
            <person name="Wessler S."/>
            <person name="Yang G."/>
            <person name="Yin T."/>
            <person name="Douglas C."/>
            <person name="Marra M."/>
            <person name="Sandberg G."/>
            <person name="Van de Peer Y."/>
            <person name="Rokhsar D."/>
        </authorList>
    </citation>
    <scope>NUCLEOTIDE SEQUENCE [LARGE SCALE GENOMIC DNA]</scope>
    <source>
        <strain evidence="2">cv. Nisqually</strain>
    </source>
</reference>
<accession>A0A3N7FZT8</accession>
<dbReference type="InParanoid" id="A0A3N7FZT8"/>